<dbReference type="InterPro" id="IPR004364">
    <property type="entry name" value="Aa-tRNA-synt_II"/>
</dbReference>
<dbReference type="PANTHER" id="PTHR43450:SF1">
    <property type="entry name" value="ASPARTATE--TRNA LIGASE, CYTOPLASMIC"/>
    <property type="match status" value="1"/>
</dbReference>
<dbReference type="Pfam" id="PF00152">
    <property type="entry name" value="tRNA-synt_2"/>
    <property type="match status" value="1"/>
</dbReference>
<dbReference type="GO" id="GO:0017101">
    <property type="term" value="C:aminoacyl-tRNA synthetase multienzyme complex"/>
    <property type="evidence" value="ECO:0007669"/>
    <property type="project" value="TreeGrafter"/>
</dbReference>
<dbReference type="PANTHER" id="PTHR43450">
    <property type="entry name" value="ASPARTYL-TRNA SYNTHETASE"/>
    <property type="match status" value="1"/>
</dbReference>
<dbReference type="Gene3D" id="3.30.930.10">
    <property type="entry name" value="Bira Bifunctional Protein, Domain 2"/>
    <property type="match status" value="1"/>
</dbReference>
<dbReference type="GO" id="GO:0005524">
    <property type="term" value="F:ATP binding"/>
    <property type="evidence" value="ECO:0007669"/>
    <property type="project" value="UniProtKB-KW"/>
</dbReference>
<evidence type="ECO:0000256" key="4">
    <source>
        <dbReference type="ARBA" id="ARBA00022490"/>
    </source>
</evidence>
<evidence type="ECO:0000259" key="13">
    <source>
        <dbReference type="PROSITE" id="PS50862"/>
    </source>
</evidence>
<evidence type="ECO:0000256" key="2">
    <source>
        <dbReference type="ARBA" id="ARBA00005312"/>
    </source>
</evidence>
<dbReference type="GO" id="GO:0005829">
    <property type="term" value="C:cytosol"/>
    <property type="evidence" value="ECO:0007669"/>
    <property type="project" value="TreeGrafter"/>
</dbReference>
<evidence type="ECO:0000313" key="15">
    <source>
        <dbReference type="Proteomes" id="UP000324585"/>
    </source>
</evidence>
<dbReference type="NCBIfam" id="NF003483">
    <property type="entry name" value="PRK05159.1"/>
    <property type="match status" value="1"/>
</dbReference>
<evidence type="ECO:0000256" key="8">
    <source>
        <dbReference type="ARBA" id="ARBA00022917"/>
    </source>
</evidence>
<dbReference type="EC" id="6.1.1.12" evidence="3"/>
<comment type="similarity">
    <text evidence="2">Belongs to the class-II aminoacyl-tRNA synthetase family. Type 2 subfamily.</text>
</comment>
<evidence type="ECO:0000313" key="14">
    <source>
        <dbReference type="EMBL" id="KAA8491564.1"/>
    </source>
</evidence>
<dbReference type="NCBIfam" id="TIGR00458">
    <property type="entry name" value="aspS_nondisc"/>
    <property type="match status" value="1"/>
</dbReference>
<dbReference type="GO" id="GO:0003723">
    <property type="term" value="F:RNA binding"/>
    <property type="evidence" value="ECO:0007669"/>
    <property type="project" value="TreeGrafter"/>
</dbReference>
<dbReference type="Proteomes" id="UP000324585">
    <property type="component" value="Unassembled WGS sequence"/>
</dbReference>
<evidence type="ECO:0000256" key="1">
    <source>
        <dbReference type="ARBA" id="ARBA00004496"/>
    </source>
</evidence>
<dbReference type="CDD" id="cd00776">
    <property type="entry name" value="AsxRS_core"/>
    <property type="match status" value="1"/>
</dbReference>
<keyword evidence="9" id="KW-0030">Aminoacyl-tRNA synthetase</keyword>
<dbReference type="OrthoDB" id="372395at2759"/>
<evidence type="ECO:0000256" key="12">
    <source>
        <dbReference type="SAM" id="MobiDB-lite"/>
    </source>
</evidence>
<dbReference type="AlphaFoldDB" id="A0A5J4YLJ7"/>
<feature type="region of interest" description="Disordered" evidence="12">
    <location>
        <begin position="1"/>
        <end position="57"/>
    </location>
</feature>
<dbReference type="SUPFAM" id="SSF55681">
    <property type="entry name" value="Class II aaRS and biotin synthetases"/>
    <property type="match status" value="1"/>
</dbReference>
<evidence type="ECO:0000256" key="11">
    <source>
        <dbReference type="ARBA" id="ARBA00047904"/>
    </source>
</evidence>
<dbReference type="CDD" id="cd04320">
    <property type="entry name" value="AspRS_cyto_N"/>
    <property type="match status" value="1"/>
</dbReference>
<feature type="compositionally biased region" description="Basic and acidic residues" evidence="12">
    <location>
        <begin position="23"/>
        <end position="57"/>
    </location>
</feature>
<dbReference type="HAMAP" id="MF_02075">
    <property type="entry name" value="Asp_tRNA_synth_type2"/>
    <property type="match status" value="1"/>
</dbReference>
<name>A0A5J4YLJ7_PORPP</name>
<keyword evidence="6" id="KW-0547">Nucleotide-binding</keyword>
<dbReference type="InterPro" id="IPR004365">
    <property type="entry name" value="NA-bd_OB_tRNA"/>
</dbReference>
<evidence type="ECO:0000256" key="9">
    <source>
        <dbReference type="ARBA" id="ARBA00023146"/>
    </source>
</evidence>
<dbReference type="InterPro" id="IPR045864">
    <property type="entry name" value="aa-tRNA-synth_II/BPL/LPL"/>
</dbReference>
<dbReference type="GO" id="GO:0006422">
    <property type="term" value="P:aspartyl-tRNA aminoacylation"/>
    <property type="evidence" value="ECO:0007669"/>
    <property type="project" value="InterPro"/>
</dbReference>
<dbReference type="OMA" id="WVHEIRD"/>
<reference evidence="15" key="1">
    <citation type="journal article" date="2019" name="Nat. Commun.">
        <title>Expansion of phycobilisome linker gene families in mesophilic red algae.</title>
        <authorList>
            <person name="Lee J."/>
            <person name="Kim D."/>
            <person name="Bhattacharya D."/>
            <person name="Yoon H.S."/>
        </authorList>
    </citation>
    <scope>NUCLEOTIDE SEQUENCE [LARGE SCALE GENOMIC DNA]</scope>
    <source>
        <strain evidence="15">CCMP 1328</strain>
    </source>
</reference>
<dbReference type="InterPro" id="IPR002312">
    <property type="entry name" value="Asp/Asn-tRNA-synth_IIb"/>
</dbReference>
<proteinExistence type="inferred from homology"/>
<feature type="compositionally biased region" description="Polar residues" evidence="12">
    <location>
        <begin position="1"/>
        <end position="10"/>
    </location>
</feature>
<comment type="subcellular location">
    <subcellularLocation>
        <location evidence="1">Cytoplasm</location>
    </subcellularLocation>
</comment>
<dbReference type="Gene3D" id="2.40.50.140">
    <property type="entry name" value="Nucleic acid-binding proteins"/>
    <property type="match status" value="1"/>
</dbReference>
<evidence type="ECO:0000256" key="10">
    <source>
        <dbReference type="ARBA" id="ARBA00033155"/>
    </source>
</evidence>
<gene>
    <name evidence="14" type="ORF">FVE85_2579</name>
</gene>
<evidence type="ECO:0000256" key="3">
    <source>
        <dbReference type="ARBA" id="ARBA00012841"/>
    </source>
</evidence>
<dbReference type="PROSITE" id="PS50862">
    <property type="entry name" value="AA_TRNA_LIGASE_II"/>
    <property type="match status" value="1"/>
</dbReference>
<accession>A0A5J4YLJ7</accession>
<dbReference type="InterPro" id="IPR012340">
    <property type="entry name" value="NA-bd_OB-fold"/>
</dbReference>
<feature type="domain" description="Aminoacyl-transfer RNA synthetases class-II family profile" evidence="13">
    <location>
        <begin position="258"/>
        <end position="555"/>
    </location>
</feature>
<sequence>MRHTAPQATGASMADDASSEMTAEQKKAMRDEKKKQKEAEKAAKEARKREEQEALKRKQDELEALSKDIEFLSVEEGHQPTQLFGTYKVIRSACASTGSGRTFTPIESLGTSLEGQHVWCRARVANVRGKGKAAFLVLRQMRGTAQALVEESDIVPRDMIKWISKEITAESIVDVFGLVKLAEVKSCTVSDVELFVSRLYLVSKADPLPFLLEDAARPAHVDGAHVLRDTRLDNRAIDLRVPAHKAIMRVQGGVCALFREHLSAKSFIEIHSPKLISGASEGGANVFQLDYFGLPACLAQSPQLYKQMAICADFERVFEIGHVFRAEKSNTHRHLTEFIGLDIEMQIDEHYMEVMRTLDHMFVAIFDGLTQHFRADLDTVAAQYPFEPLRYKPAGENIILEFPEGVRLLREAGYEIGDHDDMNTELERALGSIVKEKYDTDFFILCSFPSAVRPFYTMPSPTNPDYSNSFDVFIRGEEIVSGAQRIHVPEMLIERAKGCGIDLDTIKDYVDAFRYGAPPHGGAGVGLERVVMLYLALPNVRECCLFARDPKRLTP</sequence>
<dbReference type="PRINTS" id="PR01042">
    <property type="entry name" value="TRNASYNTHASP"/>
</dbReference>
<keyword evidence="4" id="KW-0963">Cytoplasm</keyword>
<dbReference type="GO" id="GO:0004815">
    <property type="term" value="F:aspartate-tRNA ligase activity"/>
    <property type="evidence" value="ECO:0007669"/>
    <property type="project" value="UniProtKB-EC"/>
</dbReference>
<dbReference type="SUPFAM" id="SSF50249">
    <property type="entry name" value="Nucleic acid-binding proteins"/>
    <property type="match status" value="1"/>
</dbReference>
<evidence type="ECO:0000256" key="7">
    <source>
        <dbReference type="ARBA" id="ARBA00022840"/>
    </source>
</evidence>
<evidence type="ECO:0000256" key="5">
    <source>
        <dbReference type="ARBA" id="ARBA00022598"/>
    </source>
</evidence>
<dbReference type="InterPro" id="IPR006195">
    <property type="entry name" value="aa-tRNA-synth_II"/>
</dbReference>
<keyword evidence="15" id="KW-1185">Reference proteome</keyword>
<keyword evidence="7" id="KW-0067">ATP-binding</keyword>
<organism evidence="14 15">
    <name type="scientific">Porphyridium purpureum</name>
    <name type="common">Red alga</name>
    <name type="synonym">Porphyridium cruentum</name>
    <dbReference type="NCBI Taxonomy" id="35688"/>
    <lineage>
        <taxon>Eukaryota</taxon>
        <taxon>Rhodophyta</taxon>
        <taxon>Bangiophyceae</taxon>
        <taxon>Porphyridiales</taxon>
        <taxon>Porphyridiaceae</taxon>
        <taxon>Porphyridium</taxon>
    </lineage>
</organism>
<comment type="catalytic activity">
    <reaction evidence="11">
        <text>tRNA(Asp) + L-aspartate + ATP = L-aspartyl-tRNA(Asp) + AMP + diphosphate</text>
        <dbReference type="Rhea" id="RHEA:19649"/>
        <dbReference type="Rhea" id="RHEA-COMP:9660"/>
        <dbReference type="Rhea" id="RHEA-COMP:9678"/>
        <dbReference type="ChEBI" id="CHEBI:29991"/>
        <dbReference type="ChEBI" id="CHEBI:30616"/>
        <dbReference type="ChEBI" id="CHEBI:33019"/>
        <dbReference type="ChEBI" id="CHEBI:78442"/>
        <dbReference type="ChEBI" id="CHEBI:78516"/>
        <dbReference type="ChEBI" id="CHEBI:456215"/>
        <dbReference type="EC" id="6.1.1.12"/>
    </reaction>
</comment>
<dbReference type="EMBL" id="VRMN01000013">
    <property type="protein sequence ID" value="KAA8491564.1"/>
    <property type="molecule type" value="Genomic_DNA"/>
</dbReference>
<dbReference type="FunFam" id="3.30.930.10:FF:000013">
    <property type="entry name" value="Aspartate--tRNA ligase, cytoplasmic"/>
    <property type="match status" value="1"/>
</dbReference>
<keyword evidence="8" id="KW-0648">Protein biosynthesis</keyword>
<evidence type="ECO:0000256" key="6">
    <source>
        <dbReference type="ARBA" id="ARBA00022741"/>
    </source>
</evidence>
<dbReference type="InterPro" id="IPR004523">
    <property type="entry name" value="Asp-tRNA_synthase_2"/>
</dbReference>
<dbReference type="Pfam" id="PF01336">
    <property type="entry name" value="tRNA_anti-codon"/>
    <property type="match status" value="1"/>
</dbReference>
<keyword evidence="5 14" id="KW-0436">Ligase</keyword>
<protein>
    <recommendedName>
        <fullName evidence="3">aspartate--tRNA ligase</fullName>
        <ecNumber evidence="3">6.1.1.12</ecNumber>
    </recommendedName>
    <alternativeName>
        <fullName evidence="10">Aspartyl-tRNA synthetase</fullName>
    </alternativeName>
</protein>
<comment type="caution">
    <text evidence="14">The sequence shown here is derived from an EMBL/GenBank/DDBJ whole genome shotgun (WGS) entry which is preliminary data.</text>
</comment>